<evidence type="ECO:0000256" key="1">
    <source>
        <dbReference type="SAM" id="MobiDB-lite"/>
    </source>
</evidence>
<reference evidence="4" key="1">
    <citation type="submission" date="2017-01" db="EMBL/GenBank/DDBJ databases">
        <authorList>
            <person name="Wang Y."/>
            <person name="White M."/>
            <person name="Kvist S."/>
            <person name="Moncalvo J.-M."/>
        </authorList>
    </citation>
    <scope>NUCLEOTIDE SEQUENCE [LARGE SCALE GENOMIC DNA]</scope>
    <source>
        <strain evidence="4">ID-206-W2</strain>
    </source>
</reference>
<evidence type="ECO:0000313" key="4">
    <source>
        <dbReference type="Proteomes" id="UP000187429"/>
    </source>
</evidence>
<dbReference type="EMBL" id="LSSM01000031">
    <property type="protein sequence ID" value="OMJ30316.1"/>
    <property type="molecule type" value="Genomic_DNA"/>
</dbReference>
<comment type="caution">
    <text evidence="3">The sequence shown here is derived from an EMBL/GenBank/DDBJ whole genome shotgun (WGS) entry which is preliminary data.</text>
</comment>
<keyword evidence="2" id="KW-0732">Signal</keyword>
<sequence length="431" mass="47182">MSYLRIFLSLSTILYAVASQCQYKIRTLNAQQQPNYATPDKSVYIQNPCKEKLPLRIDFTSTQNTDPIFRLSTTDESDPSNTSPFVDVIFGTFSGISSVVTSKHNTSPSFDSWLRKVGVFSASQGPGSYSLHISQDYVVTITQYVSESEESNKITFPSFKFDGFSPDYFTLFSWFGGLNASNILITCSSGCSTSSSVPTISLTSSSSMKISSSSSESSSSQEMTSTSEETTSTSKETTTSDESSTVVISTTSEEPTTTSNPPKSSTKLQTPSPTPSPSPNRVLSRLTKYDISPRIMSFNSMATINSACKEFTIDFAINTNQVLGLMLLSTPSLSSISLISTFNVMTTLYQITFATKYQTRSGTVTNLRADKIKPTKWQYVYKGGNLSLIVEGNVLTTSQFDPNPNNSYIYFTSTLPVKSNNIYSLACYGYA</sequence>
<evidence type="ECO:0000256" key="2">
    <source>
        <dbReference type="SAM" id="SignalP"/>
    </source>
</evidence>
<dbReference type="Proteomes" id="UP000187429">
    <property type="component" value="Unassembled WGS sequence"/>
</dbReference>
<protein>
    <submittedName>
        <fullName evidence="3">Uncharacterized protein</fullName>
    </submittedName>
</protein>
<name>A0A1R1YU57_9FUNG</name>
<organism evidence="3 4">
    <name type="scientific">Smittium culicis</name>
    <dbReference type="NCBI Taxonomy" id="133412"/>
    <lineage>
        <taxon>Eukaryota</taxon>
        <taxon>Fungi</taxon>
        <taxon>Fungi incertae sedis</taxon>
        <taxon>Zoopagomycota</taxon>
        <taxon>Kickxellomycotina</taxon>
        <taxon>Harpellomycetes</taxon>
        <taxon>Harpellales</taxon>
        <taxon>Legeriomycetaceae</taxon>
        <taxon>Smittium</taxon>
    </lineage>
</organism>
<keyword evidence="4" id="KW-1185">Reference proteome</keyword>
<accession>A0A1R1YU57</accession>
<evidence type="ECO:0000313" key="3">
    <source>
        <dbReference type="EMBL" id="OMJ30316.1"/>
    </source>
</evidence>
<proteinExistence type="predicted"/>
<feature type="chain" id="PRO_5010272651" evidence="2">
    <location>
        <begin position="19"/>
        <end position="431"/>
    </location>
</feature>
<dbReference type="OrthoDB" id="5585218at2759"/>
<gene>
    <name evidence="3" type="ORF">AYI69_g149</name>
</gene>
<feature type="compositionally biased region" description="Low complexity" evidence="1">
    <location>
        <begin position="207"/>
        <end position="271"/>
    </location>
</feature>
<feature type="region of interest" description="Disordered" evidence="1">
    <location>
        <begin position="207"/>
        <end position="283"/>
    </location>
</feature>
<feature type="signal peptide" evidence="2">
    <location>
        <begin position="1"/>
        <end position="18"/>
    </location>
</feature>
<dbReference type="AlphaFoldDB" id="A0A1R1YU57"/>